<keyword evidence="6" id="KW-1185">Reference proteome</keyword>
<dbReference type="RefSeq" id="WP_070787720.1">
    <property type="nucleotide sequence ID" value="NZ_MKIQ01000027.1"/>
</dbReference>
<keyword evidence="2" id="KW-0547">Nucleotide-binding</keyword>
<dbReference type="SMART" id="SM00382">
    <property type="entry name" value="AAA"/>
    <property type="match status" value="1"/>
</dbReference>
<dbReference type="Pfam" id="PF00005">
    <property type="entry name" value="ABC_tran"/>
    <property type="match status" value="1"/>
</dbReference>
<dbReference type="InterPro" id="IPR003439">
    <property type="entry name" value="ABC_transporter-like_ATP-bd"/>
</dbReference>
<feature type="domain" description="ABC transporter" evidence="4">
    <location>
        <begin position="4"/>
        <end position="240"/>
    </location>
</feature>
<sequence length="270" mass="30586">MDYIEVENLKRSFKVNKNEDFHALKGISFAVKKGEIFGLLGPNGAGKTTTMKILSTMLAPTEGTAKVIGFDTFGQEDEVREHINFVFGGERSLYWRLSAYDNLAYFADLYKIPLSRQKEEIPRLLKLVGLEDTGNKLVENFSKGMKQRLQTARALLNDPEIIFLDEPSIGLDPIGARELRELIRKLADDGTTIVLTTHYLAEAEELCDRIAIINKGEIVALDTVAGLQNLLSVERRQEIIRRKEIENEERKRQKLDVNLEDTYVELLGGE</sequence>
<proteinExistence type="predicted"/>
<dbReference type="InterPro" id="IPR027417">
    <property type="entry name" value="P-loop_NTPase"/>
</dbReference>
<evidence type="ECO:0000256" key="3">
    <source>
        <dbReference type="ARBA" id="ARBA00022840"/>
    </source>
</evidence>
<keyword evidence="1" id="KW-0813">Transport</keyword>
<evidence type="ECO:0000256" key="1">
    <source>
        <dbReference type="ARBA" id="ARBA00022448"/>
    </source>
</evidence>
<evidence type="ECO:0000259" key="4">
    <source>
        <dbReference type="PROSITE" id="PS50893"/>
    </source>
</evidence>
<dbReference type="InterPro" id="IPR003593">
    <property type="entry name" value="AAA+_ATPase"/>
</dbReference>
<dbReference type="GO" id="GO:0016887">
    <property type="term" value="F:ATP hydrolysis activity"/>
    <property type="evidence" value="ECO:0007669"/>
    <property type="project" value="InterPro"/>
</dbReference>
<gene>
    <name evidence="5" type="ORF">BG262_01945</name>
</gene>
<evidence type="ECO:0000313" key="5">
    <source>
        <dbReference type="EMBL" id="OFI46587.1"/>
    </source>
</evidence>
<comment type="caution">
    <text evidence="5">The sequence shown here is derived from an EMBL/GenBank/DDBJ whole genome shotgun (WGS) entry which is preliminary data.</text>
</comment>
<dbReference type="OrthoDB" id="9804819at2"/>
<evidence type="ECO:0000313" key="6">
    <source>
        <dbReference type="Proteomes" id="UP000177273"/>
    </source>
</evidence>
<dbReference type="PROSITE" id="PS50893">
    <property type="entry name" value="ABC_TRANSPORTER_2"/>
    <property type="match status" value="1"/>
</dbReference>
<reference evidence="6" key="1">
    <citation type="submission" date="2016-09" db="EMBL/GenBank/DDBJ databases">
        <title>Draft genome sequence of a novel species of the family Streptococcaceae isolated from flowers.</title>
        <authorList>
            <person name="Chuah L.-O."/>
            <person name="Yap K.-P."/>
            <person name="Thong K.L."/>
            <person name="Liong M.T."/>
            <person name="Ahmad R."/>
            <person name="Rusul G."/>
        </authorList>
    </citation>
    <scope>NUCLEOTIDE SEQUENCE [LARGE SCALE GENOMIC DNA]</scope>
    <source>
        <strain evidence="6">HibF3</strain>
    </source>
</reference>
<keyword evidence="3" id="KW-0067">ATP-binding</keyword>
<accession>A0A9Q5JGK7</accession>
<dbReference type="AlphaFoldDB" id="A0A9Q5JGK7"/>
<dbReference type="EMBL" id="MKIQ01000027">
    <property type="protein sequence ID" value="OFI46587.1"/>
    <property type="molecule type" value="Genomic_DNA"/>
</dbReference>
<dbReference type="SUPFAM" id="SSF52540">
    <property type="entry name" value="P-loop containing nucleoside triphosphate hydrolases"/>
    <property type="match status" value="1"/>
</dbReference>
<dbReference type="GO" id="GO:0005524">
    <property type="term" value="F:ATP binding"/>
    <property type="evidence" value="ECO:0007669"/>
    <property type="project" value="UniProtKB-KW"/>
</dbReference>
<dbReference type="Proteomes" id="UP000177273">
    <property type="component" value="Unassembled WGS sequence"/>
</dbReference>
<dbReference type="InterPro" id="IPR050763">
    <property type="entry name" value="ABC_transporter_ATP-binding"/>
</dbReference>
<protein>
    <submittedName>
        <fullName evidence="5">ABC transporter</fullName>
    </submittedName>
</protein>
<dbReference type="PANTHER" id="PTHR42711:SF18">
    <property type="entry name" value="ABC TRANSPORTER, ATP-BINDING PROTEIN"/>
    <property type="match status" value="1"/>
</dbReference>
<evidence type="ECO:0000256" key="2">
    <source>
        <dbReference type="ARBA" id="ARBA00022741"/>
    </source>
</evidence>
<organism evidence="5 6">
    <name type="scientific">Floricoccus penangensis</name>
    <dbReference type="NCBI Taxonomy" id="1859475"/>
    <lineage>
        <taxon>Bacteria</taxon>
        <taxon>Bacillati</taxon>
        <taxon>Bacillota</taxon>
        <taxon>Bacilli</taxon>
        <taxon>Lactobacillales</taxon>
        <taxon>Streptococcaceae</taxon>
        <taxon>Floricoccus</taxon>
    </lineage>
</organism>
<dbReference type="PANTHER" id="PTHR42711">
    <property type="entry name" value="ABC TRANSPORTER ATP-BINDING PROTEIN"/>
    <property type="match status" value="1"/>
</dbReference>
<dbReference type="Gene3D" id="3.40.50.300">
    <property type="entry name" value="P-loop containing nucleotide triphosphate hydrolases"/>
    <property type="match status" value="1"/>
</dbReference>
<name>A0A9Q5JGK7_9LACT</name>